<name>A0A0R3SU00_HYMDI</name>
<dbReference type="AlphaFoldDB" id="A0A0R3SU00"/>
<evidence type="ECO:0000313" key="1">
    <source>
        <dbReference type="EMBL" id="VDL61247.1"/>
    </source>
</evidence>
<dbReference type="OrthoDB" id="10377355at2759"/>
<accession>A0A0R3SU00</accession>
<dbReference type="Proteomes" id="UP000274504">
    <property type="component" value="Unassembled WGS sequence"/>
</dbReference>
<dbReference type="EMBL" id="UYSG01011170">
    <property type="protein sequence ID" value="VDL61247.1"/>
    <property type="molecule type" value="Genomic_DNA"/>
</dbReference>
<gene>
    <name evidence="1" type="ORF">HDID_LOCUS8929</name>
</gene>
<evidence type="ECO:0000313" key="2">
    <source>
        <dbReference type="Proteomes" id="UP000274504"/>
    </source>
</evidence>
<evidence type="ECO:0000313" key="3">
    <source>
        <dbReference type="WBParaSite" id="HDID_0000893101-mRNA-1"/>
    </source>
</evidence>
<reference evidence="1 2" key="2">
    <citation type="submission" date="2018-11" db="EMBL/GenBank/DDBJ databases">
        <authorList>
            <consortium name="Pathogen Informatics"/>
        </authorList>
    </citation>
    <scope>NUCLEOTIDE SEQUENCE [LARGE SCALE GENOMIC DNA]</scope>
</reference>
<dbReference type="WBParaSite" id="HDID_0000893101-mRNA-1">
    <property type="protein sequence ID" value="HDID_0000893101-mRNA-1"/>
    <property type="gene ID" value="HDID_0000893101"/>
</dbReference>
<protein>
    <submittedName>
        <fullName evidence="3">Fibrillar collagen NC1 domain-containing protein</fullName>
    </submittedName>
</protein>
<reference evidence="3" key="1">
    <citation type="submission" date="2017-02" db="UniProtKB">
        <authorList>
            <consortium name="WormBaseParasite"/>
        </authorList>
    </citation>
    <scope>IDENTIFICATION</scope>
</reference>
<proteinExistence type="predicted"/>
<sequence>MSGDKSRHSKGLCGLVWVRTGVGHTWTEGNRGGYTEAHFSPHCVIKMRFSILSVMVVHDADDTISTKYHTFHGVSEDGSVGQMPPNREERKCGKEICFASPLTPFDFCG</sequence>
<organism evidence="3">
    <name type="scientific">Hymenolepis diminuta</name>
    <name type="common">Rat tapeworm</name>
    <dbReference type="NCBI Taxonomy" id="6216"/>
    <lineage>
        <taxon>Eukaryota</taxon>
        <taxon>Metazoa</taxon>
        <taxon>Spiralia</taxon>
        <taxon>Lophotrochozoa</taxon>
        <taxon>Platyhelminthes</taxon>
        <taxon>Cestoda</taxon>
        <taxon>Eucestoda</taxon>
        <taxon>Cyclophyllidea</taxon>
        <taxon>Hymenolepididae</taxon>
        <taxon>Hymenolepis</taxon>
    </lineage>
</organism>